<feature type="transmembrane region" description="Helical" evidence="1">
    <location>
        <begin position="232"/>
        <end position="249"/>
    </location>
</feature>
<dbReference type="InterPro" id="IPR008962">
    <property type="entry name" value="PapD-like_sf"/>
</dbReference>
<dbReference type="InterPro" id="IPR013783">
    <property type="entry name" value="Ig-like_fold"/>
</dbReference>
<evidence type="ECO:0000256" key="1">
    <source>
        <dbReference type="SAM" id="Phobius"/>
    </source>
</evidence>
<dbReference type="PROSITE" id="PS50202">
    <property type="entry name" value="MSP"/>
    <property type="match status" value="1"/>
</dbReference>
<evidence type="ECO:0000313" key="3">
    <source>
        <dbReference type="WBParaSite" id="maker-PairedContig_2283-snap-gene-0.9-mRNA-1"/>
    </source>
</evidence>
<keyword evidence="1" id="KW-0812">Transmembrane</keyword>
<proteinExistence type="predicted"/>
<dbReference type="WBParaSite" id="maker-PairedContig_2283-snap-gene-0.9-mRNA-1">
    <property type="protein sequence ID" value="maker-PairedContig_2283-snap-gene-0.9-mRNA-1"/>
    <property type="gene ID" value="maker-PairedContig_2283-snap-gene-0.9"/>
</dbReference>
<evidence type="ECO:0000259" key="2">
    <source>
        <dbReference type="PROSITE" id="PS50202"/>
    </source>
</evidence>
<sequence length="328" mass="38054">MPANGSRPKITDMPIILEPSFPTFTPRPLKENLNKQTANLILVNTSPHKLIFKIVPNSTDINYLIQPEIDYLAPNGCRLIGISINDTPKPKREHDFTYKVLALNPTESFGISAVQYWEQNQPENSAHLLQEAQFVCLEPEMESPRRKQHHHIDNDMKVSLSTEYAKRIRRHTALLDHSRSSNDSESNSPIYYKKQLVLKDTDAKIVTDSNHYQCHCTNSNHYFWQEAATMRSFFYGFIFAFICSAILNFETRKKRWKKQINKKKREKIRFVFVLDAQIQFVNAFVLDVKRASRRKKIFGASSSFDSSTSFPNFAILLFHLFICNIETS</sequence>
<reference evidence="3" key="1">
    <citation type="submission" date="2016-11" db="UniProtKB">
        <authorList>
            <consortium name="WormBaseParasite"/>
        </authorList>
    </citation>
    <scope>IDENTIFICATION</scope>
    <source>
        <strain evidence="3">pt0022</strain>
    </source>
</reference>
<keyword evidence="1" id="KW-0472">Membrane</keyword>
<dbReference type="SUPFAM" id="SSF49354">
    <property type="entry name" value="PapD-like"/>
    <property type="match status" value="1"/>
</dbReference>
<feature type="transmembrane region" description="Helical" evidence="1">
    <location>
        <begin position="270"/>
        <end position="288"/>
    </location>
</feature>
<dbReference type="Gene3D" id="2.60.40.10">
    <property type="entry name" value="Immunoglobulins"/>
    <property type="match status" value="1"/>
</dbReference>
<protein>
    <submittedName>
        <fullName evidence="3">MSP domain-containing protein</fullName>
    </submittedName>
</protein>
<feature type="domain" description="MSP" evidence="2">
    <location>
        <begin position="14"/>
        <end position="135"/>
    </location>
</feature>
<dbReference type="InterPro" id="IPR000535">
    <property type="entry name" value="MSP_dom"/>
</dbReference>
<name>A0A1I8EIS8_WUCBA</name>
<keyword evidence="1" id="KW-1133">Transmembrane helix</keyword>
<accession>A0A1I8EIS8</accession>
<organism evidence="3">
    <name type="scientific">Wuchereria bancrofti</name>
    <dbReference type="NCBI Taxonomy" id="6293"/>
    <lineage>
        <taxon>Eukaryota</taxon>
        <taxon>Metazoa</taxon>
        <taxon>Ecdysozoa</taxon>
        <taxon>Nematoda</taxon>
        <taxon>Chromadorea</taxon>
        <taxon>Rhabditida</taxon>
        <taxon>Spirurina</taxon>
        <taxon>Spiruromorpha</taxon>
        <taxon>Filarioidea</taxon>
        <taxon>Onchocercidae</taxon>
        <taxon>Wuchereria</taxon>
    </lineage>
</organism>
<feature type="transmembrane region" description="Helical" evidence="1">
    <location>
        <begin position="308"/>
        <end position="325"/>
    </location>
</feature>
<dbReference type="AlphaFoldDB" id="A0A1I8EIS8"/>